<name>A0AAD1MQ79_9MYCO</name>
<dbReference type="AlphaFoldDB" id="A0AAD1MQ79"/>
<feature type="region of interest" description="Disordered" evidence="2">
    <location>
        <begin position="32"/>
        <end position="54"/>
    </location>
</feature>
<protein>
    <recommendedName>
        <fullName evidence="6">MspA protein</fullName>
    </recommendedName>
</protein>
<dbReference type="RefSeq" id="WP_134059390.1">
    <property type="nucleotide sequence ID" value="NZ_AP022586.1"/>
</dbReference>
<dbReference type="InterPro" id="IPR015286">
    <property type="entry name" value="Porin_fam_mycobact-type"/>
</dbReference>
<reference evidence="4 5" key="1">
    <citation type="journal article" date="2019" name="Emerg. Microbes Infect.">
        <title>Comprehensive subspecies identification of 175 nontuberculous mycobacteria species based on 7547 genomic profiles.</title>
        <authorList>
            <person name="Matsumoto Y."/>
            <person name="Kinjo T."/>
            <person name="Motooka D."/>
            <person name="Nabeya D."/>
            <person name="Jung N."/>
            <person name="Uechi K."/>
            <person name="Horii T."/>
            <person name="Iida T."/>
            <person name="Fujita J."/>
            <person name="Nakamura S."/>
        </authorList>
    </citation>
    <scope>NUCLEOTIDE SEQUENCE [LARGE SCALE GENOMIC DNA]</scope>
    <source>
        <strain evidence="4 5">JCM 17423</strain>
    </source>
</reference>
<accession>A0AAD1MQ79</accession>
<feature type="signal peptide" evidence="3">
    <location>
        <begin position="1"/>
        <end position="25"/>
    </location>
</feature>
<evidence type="ECO:0000256" key="3">
    <source>
        <dbReference type="SAM" id="SignalP"/>
    </source>
</evidence>
<feature type="compositionally biased region" description="Low complexity" evidence="2">
    <location>
        <begin position="32"/>
        <end position="44"/>
    </location>
</feature>
<dbReference type="EMBL" id="AP022586">
    <property type="protein sequence ID" value="BBY14834.1"/>
    <property type="molecule type" value="Genomic_DNA"/>
</dbReference>
<evidence type="ECO:0000313" key="5">
    <source>
        <dbReference type="Proteomes" id="UP000466607"/>
    </source>
</evidence>
<feature type="chain" id="PRO_5042092480" description="MspA protein" evidence="3">
    <location>
        <begin position="26"/>
        <end position="233"/>
    </location>
</feature>
<proteinExistence type="predicted"/>
<dbReference type="InterPro" id="IPR036435">
    <property type="entry name" value="Leukocidin/porin_MspA_sf"/>
</dbReference>
<dbReference type="Proteomes" id="UP000466607">
    <property type="component" value="Chromosome"/>
</dbReference>
<dbReference type="SUPFAM" id="SSF56959">
    <property type="entry name" value="Leukocidin-like"/>
    <property type="match status" value="1"/>
</dbReference>
<sequence>MWQRGFTVVTICGLLTAAHPVSAWAQPPAEPVAAEAVPPEGAVASTPPAHTETPGGWTLTLSAKDETQAVIPPLTTALSSREYVVGGTFSGDLAGPDAGEPPTGILEVGYEIGCGIDMSTSNGVSLTGTAGFSPNIGIIGTDVISPLPDGIGPVIGGNIGGGVTIGLKPGIINVVPVTEKEFTGAAPWVMISNFRIKIDGCVGQSFIRSYAILTHETEMSEAVLAWYGTTKVV</sequence>
<evidence type="ECO:0008006" key="6">
    <source>
        <dbReference type="Google" id="ProtNLM"/>
    </source>
</evidence>
<dbReference type="Pfam" id="PF09203">
    <property type="entry name" value="MspA"/>
    <property type="match status" value="1"/>
</dbReference>
<dbReference type="Gene3D" id="2.60.40.1650">
    <property type="entry name" value="Porin MspA (Ig-like beta-sandwich domain)"/>
    <property type="match status" value="2"/>
</dbReference>
<evidence type="ECO:0000256" key="1">
    <source>
        <dbReference type="ARBA" id="ARBA00022729"/>
    </source>
</evidence>
<keyword evidence="1 3" id="KW-0732">Signal</keyword>
<evidence type="ECO:0000256" key="2">
    <source>
        <dbReference type="SAM" id="MobiDB-lite"/>
    </source>
</evidence>
<gene>
    <name evidence="4" type="ORF">MLIT_04260</name>
</gene>
<evidence type="ECO:0000313" key="4">
    <source>
        <dbReference type="EMBL" id="BBY14834.1"/>
    </source>
</evidence>
<organism evidence="4 5">
    <name type="scientific">Mycolicibacterium litorale</name>
    <dbReference type="NCBI Taxonomy" id="758802"/>
    <lineage>
        <taxon>Bacteria</taxon>
        <taxon>Bacillati</taxon>
        <taxon>Actinomycetota</taxon>
        <taxon>Actinomycetes</taxon>
        <taxon>Mycobacteriales</taxon>
        <taxon>Mycobacteriaceae</taxon>
        <taxon>Mycolicibacterium</taxon>
    </lineage>
</organism>
<keyword evidence="5" id="KW-1185">Reference proteome</keyword>